<accession>A0A6I4UQN9</accession>
<dbReference type="InterPro" id="IPR007867">
    <property type="entry name" value="GMC_OxRtase_C"/>
</dbReference>
<dbReference type="PANTHER" id="PTHR11552">
    <property type="entry name" value="GLUCOSE-METHANOL-CHOLINE GMC OXIDOREDUCTASE"/>
    <property type="match status" value="1"/>
</dbReference>
<protein>
    <recommendedName>
        <fullName evidence="8">Glucose-methanol-choline oxidoreductase N-terminal domain-containing protein</fullName>
    </recommendedName>
</protein>
<dbReference type="Gene3D" id="3.50.50.60">
    <property type="entry name" value="FAD/NAD(P)-binding domain"/>
    <property type="match status" value="1"/>
</dbReference>
<dbReference type="Gene3D" id="3.30.560.10">
    <property type="entry name" value="Glucose Oxidase, domain 3"/>
    <property type="match status" value="1"/>
</dbReference>
<dbReference type="AlphaFoldDB" id="A0A6I4UQN9"/>
<evidence type="ECO:0000259" key="8">
    <source>
        <dbReference type="PROSITE" id="PS00623"/>
    </source>
</evidence>
<dbReference type="SUPFAM" id="SSF51905">
    <property type="entry name" value="FAD/NAD(P)-binding domain"/>
    <property type="match status" value="1"/>
</dbReference>
<keyword evidence="10" id="KW-1185">Reference proteome</keyword>
<keyword evidence="3 6" id="KW-0285">Flavoprotein</keyword>
<comment type="similarity">
    <text evidence="2 6">Belongs to the GMC oxidoreductase family.</text>
</comment>
<gene>
    <name evidence="9" type="ORF">GRI75_06555</name>
</gene>
<evidence type="ECO:0000256" key="6">
    <source>
        <dbReference type="RuleBase" id="RU003968"/>
    </source>
</evidence>
<dbReference type="PROSITE" id="PS51257">
    <property type="entry name" value="PROKAR_LIPOPROTEIN"/>
    <property type="match status" value="1"/>
</dbReference>
<dbReference type="PIRSF" id="PIRSF000137">
    <property type="entry name" value="Alcohol_oxidase"/>
    <property type="match status" value="1"/>
</dbReference>
<keyword evidence="4 5" id="KW-0274">FAD</keyword>
<dbReference type="EMBL" id="WTYK01000003">
    <property type="protein sequence ID" value="MXP41300.1"/>
    <property type="molecule type" value="Genomic_DNA"/>
</dbReference>
<comment type="cofactor">
    <cofactor evidence="1 5">
        <name>FAD</name>
        <dbReference type="ChEBI" id="CHEBI:57692"/>
    </cofactor>
</comment>
<evidence type="ECO:0000256" key="5">
    <source>
        <dbReference type="PIRSR" id="PIRSR000137-2"/>
    </source>
</evidence>
<evidence type="ECO:0000313" key="9">
    <source>
        <dbReference type="EMBL" id="MXP41300.1"/>
    </source>
</evidence>
<dbReference type="GO" id="GO:0016614">
    <property type="term" value="F:oxidoreductase activity, acting on CH-OH group of donors"/>
    <property type="evidence" value="ECO:0007669"/>
    <property type="project" value="InterPro"/>
</dbReference>
<organism evidence="9 10">
    <name type="scientific">Croceibacterium soli</name>
    <dbReference type="NCBI Taxonomy" id="1739690"/>
    <lineage>
        <taxon>Bacteria</taxon>
        <taxon>Pseudomonadati</taxon>
        <taxon>Pseudomonadota</taxon>
        <taxon>Alphaproteobacteria</taxon>
        <taxon>Sphingomonadales</taxon>
        <taxon>Erythrobacteraceae</taxon>
        <taxon>Croceibacterium</taxon>
    </lineage>
</organism>
<comment type="caution">
    <text evidence="9">The sequence shown here is derived from an EMBL/GenBank/DDBJ whole genome shotgun (WGS) entry which is preliminary data.</text>
</comment>
<name>A0A6I4UQN9_9SPHN</name>
<evidence type="ECO:0000313" key="10">
    <source>
        <dbReference type="Proteomes" id="UP000469159"/>
    </source>
</evidence>
<dbReference type="SUPFAM" id="SSF54373">
    <property type="entry name" value="FAD-linked reductases, C-terminal domain"/>
    <property type="match status" value="1"/>
</dbReference>
<dbReference type="GO" id="GO:0050660">
    <property type="term" value="F:flavin adenine dinucleotide binding"/>
    <property type="evidence" value="ECO:0007669"/>
    <property type="project" value="InterPro"/>
</dbReference>
<evidence type="ECO:0000256" key="4">
    <source>
        <dbReference type="ARBA" id="ARBA00022827"/>
    </source>
</evidence>
<feature type="binding site" evidence="5">
    <location>
        <position position="83"/>
    </location>
    <ligand>
        <name>FAD</name>
        <dbReference type="ChEBI" id="CHEBI:57692"/>
    </ligand>
</feature>
<dbReference type="Proteomes" id="UP000469159">
    <property type="component" value="Unassembled WGS sequence"/>
</dbReference>
<dbReference type="InterPro" id="IPR000172">
    <property type="entry name" value="GMC_OxRdtase_N"/>
</dbReference>
<feature type="region of interest" description="Disordered" evidence="7">
    <location>
        <begin position="173"/>
        <end position="195"/>
    </location>
</feature>
<proteinExistence type="inferred from homology"/>
<dbReference type="InterPro" id="IPR036188">
    <property type="entry name" value="FAD/NAD-bd_sf"/>
</dbReference>
<evidence type="ECO:0000256" key="7">
    <source>
        <dbReference type="SAM" id="MobiDB-lite"/>
    </source>
</evidence>
<evidence type="ECO:0000256" key="2">
    <source>
        <dbReference type="ARBA" id="ARBA00010790"/>
    </source>
</evidence>
<dbReference type="OrthoDB" id="9785276at2"/>
<evidence type="ECO:0000256" key="1">
    <source>
        <dbReference type="ARBA" id="ARBA00001974"/>
    </source>
</evidence>
<sequence>MRDEYDYIIVGAGSAGCVIANRLTEDPSVKVLILEAGGEDNQFFYRLALGFHSWRYPETNWSYETEPEPHLGGRRLPLPRGKVLGGSSTINAMLYSRGHPGDYDLWRQMGCTGWGFEDVLPYFKRSESNWRGESDYHGGSGPLQVSRVAMERFLGEPVIEAARRLGYPITDDHHGELPEGFGGGDTTTDARGRRSSAARAYLHPARSRPNLTIATHAYATKLILENRTARGVAYVRDGQERQAFAAREVILAGGVYNSPQLLMLSGIGPADHLRELGIAPVLDLPGVGRNLSEHAGYWTQHSTREPITLLRELRADKAALSLARWLAFGTGVMASQSNSCHAEIRTREELSQPDIQIYFNPVRPDAKPWFPGIVPQQEHRLTSVVCLLQPKSRGWMELRSADPRDKPRITLNLLADRSDVDTMVRSVAMVRELYGTDPLAGLIADELMPGPEVRTAEEIEQWLRDTLITTHHSVGTCAMGIGEEAVVDPQLRVRGIEALRVCDASIMPTVPGGNTNAPSIMVGEKASDLIRGRELPRAELHRSKAAA</sequence>
<feature type="domain" description="Glucose-methanol-choline oxidoreductase N-terminal" evidence="8">
    <location>
        <begin position="81"/>
        <end position="104"/>
    </location>
</feature>
<reference evidence="9 10" key="1">
    <citation type="submission" date="2019-12" db="EMBL/GenBank/DDBJ databases">
        <title>Genomic-based taxomic classification of the family Erythrobacteraceae.</title>
        <authorList>
            <person name="Xu L."/>
        </authorList>
    </citation>
    <scope>NUCLEOTIDE SEQUENCE [LARGE SCALE GENOMIC DNA]</scope>
    <source>
        <strain evidence="9 10">MCCC 1K02066</strain>
    </source>
</reference>
<dbReference type="Pfam" id="PF00732">
    <property type="entry name" value="GMC_oxred_N"/>
    <property type="match status" value="1"/>
</dbReference>
<dbReference type="PANTHER" id="PTHR11552:SF147">
    <property type="entry name" value="CHOLINE DEHYDROGENASE, MITOCHONDRIAL"/>
    <property type="match status" value="1"/>
</dbReference>
<dbReference type="Pfam" id="PF05199">
    <property type="entry name" value="GMC_oxred_C"/>
    <property type="match status" value="1"/>
</dbReference>
<dbReference type="InterPro" id="IPR012132">
    <property type="entry name" value="GMC_OxRdtase"/>
</dbReference>
<dbReference type="PROSITE" id="PS00623">
    <property type="entry name" value="GMC_OXRED_1"/>
    <property type="match status" value="1"/>
</dbReference>
<dbReference type="RefSeq" id="WP_160746160.1">
    <property type="nucleotide sequence ID" value="NZ_WTYK01000003.1"/>
</dbReference>
<evidence type="ECO:0000256" key="3">
    <source>
        <dbReference type="ARBA" id="ARBA00022630"/>
    </source>
</evidence>